<dbReference type="PATRIC" id="fig|1088721.3.peg.1375"/>
<dbReference type="Pfam" id="PF10135">
    <property type="entry name" value="Rod-binding"/>
    <property type="match status" value="1"/>
</dbReference>
<keyword evidence="3" id="KW-0969">Cilium</keyword>
<feature type="region of interest" description="Disordered" evidence="1">
    <location>
        <begin position="1"/>
        <end position="21"/>
    </location>
</feature>
<keyword evidence="4" id="KW-1185">Reference proteome</keyword>
<dbReference type="KEGG" id="npn:JI59_13170"/>
<gene>
    <name evidence="3" type="primary">flgJ</name>
    <name evidence="3" type="ORF">NSU_1391</name>
</gene>
<dbReference type="EMBL" id="AGFM01000017">
    <property type="protein sequence ID" value="EHJ61630.1"/>
    <property type="molecule type" value="Genomic_DNA"/>
</dbReference>
<evidence type="ECO:0000256" key="1">
    <source>
        <dbReference type="SAM" id="MobiDB-lite"/>
    </source>
</evidence>
<organism evidence="3 4">
    <name type="scientific">Novosphingobium pentaromativorans US6-1</name>
    <dbReference type="NCBI Taxonomy" id="1088721"/>
    <lineage>
        <taxon>Bacteria</taxon>
        <taxon>Pseudomonadati</taxon>
        <taxon>Pseudomonadota</taxon>
        <taxon>Alphaproteobacteria</taxon>
        <taxon>Sphingomonadales</taxon>
        <taxon>Sphingomonadaceae</taxon>
        <taxon>Novosphingobium</taxon>
    </lineage>
</organism>
<dbReference type="STRING" id="1088721.JI59_13170"/>
<comment type="caution">
    <text evidence="3">The sequence shown here is derived from an EMBL/GenBank/DDBJ whole genome shotgun (WGS) entry which is preliminary data.</text>
</comment>
<accession>G6EAJ3</accession>
<reference evidence="3 4" key="1">
    <citation type="journal article" date="2012" name="J. Bacteriol.">
        <title>Genome sequence of benzo(a)pyrene-degrading bacterium Novosphingobium pentaromativorans US6-1.</title>
        <authorList>
            <person name="Luo Y.R."/>
            <person name="Kang S.G."/>
            <person name="Kim S.J."/>
            <person name="Kim M.R."/>
            <person name="Li N."/>
            <person name="Lee J.H."/>
            <person name="Kwon K.K."/>
        </authorList>
    </citation>
    <scope>NUCLEOTIDE SEQUENCE [LARGE SCALE GENOMIC DNA]</scope>
    <source>
        <strain evidence="3 4">US6-1</strain>
    </source>
</reference>
<dbReference type="eggNOG" id="COG3951">
    <property type="taxonomic scope" value="Bacteria"/>
</dbReference>
<protein>
    <submittedName>
        <fullName evidence="3">Flagellar protein FlgJ</fullName>
    </submittedName>
</protein>
<evidence type="ECO:0000313" key="3">
    <source>
        <dbReference type="EMBL" id="EHJ61630.1"/>
    </source>
</evidence>
<name>G6EAJ3_9SPHN</name>
<dbReference type="InterPro" id="IPR019301">
    <property type="entry name" value="Flagellar_prot_FlgJ_N"/>
</dbReference>
<dbReference type="RefSeq" id="WP_007012306.1">
    <property type="nucleotide sequence ID" value="NZ_AGFM01000017.1"/>
</dbReference>
<evidence type="ECO:0000259" key="2">
    <source>
        <dbReference type="Pfam" id="PF10135"/>
    </source>
</evidence>
<proteinExistence type="predicted"/>
<dbReference type="AlphaFoldDB" id="G6EAJ3"/>
<dbReference type="Proteomes" id="UP000004030">
    <property type="component" value="Unassembled WGS sequence"/>
</dbReference>
<dbReference type="OrthoDB" id="8481704at2"/>
<sequence length="111" mass="12063">MSVILPSTPGLTVNAQGSDREKLHTTAKQFEAIFVRQMLAAARKTDFGGEDVFGSQAMDTFRQLQDEHFADVTAESGTLGMASIIEAQMARFLPAETTPEADVTAQEKAQR</sequence>
<keyword evidence="3" id="KW-0966">Cell projection</keyword>
<keyword evidence="3" id="KW-0282">Flagellum</keyword>
<feature type="domain" description="Flagellar protein FlgJ N-terminal" evidence="2">
    <location>
        <begin position="42"/>
        <end position="88"/>
    </location>
</feature>
<evidence type="ECO:0000313" key="4">
    <source>
        <dbReference type="Proteomes" id="UP000004030"/>
    </source>
</evidence>